<evidence type="ECO:0000256" key="1">
    <source>
        <dbReference type="SAM" id="MobiDB-lite"/>
    </source>
</evidence>
<feature type="compositionally biased region" description="Acidic residues" evidence="1">
    <location>
        <begin position="302"/>
        <end position="312"/>
    </location>
</feature>
<feature type="region of interest" description="Disordered" evidence="1">
    <location>
        <begin position="268"/>
        <end position="324"/>
    </location>
</feature>
<dbReference type="EMBL" id="JBBNAE010000001">
    <property type="protein sequence ID" value="KAK9153481.1"/>
    <property type="molecule type" value="Genomic_DNA"/>
</dbReference>
<dbReference type="AlphaFoldDB" id="A0AAP0KJ34"/>
<evidence type="ECO:0000313" key="2">
    <source>
        <dbReference type="EMBL" id="KAK9153481.1"/>
    </source>
</evidence>
<keyword evidence="3" id="KW-1185">Reference proteome</keyword>
<comment type="caution">
    <text evidence="2">The sequence shown here is derived from an EMBL/GenBank/DDBJ whole genome shotgun (WGS) entry which is preliminary data.</text>
</comment>
<feature type="compositionally biased region" description="Basic and acidic residues" evidence="1">
    <location>
        <begin position="288"/>
        <end position="301"/>
    </location>
</feature>
<name>A0AAP0KJ34_9MAGN</name>
<accession>A0AAP0KJ34</accession>
<proteinExistence type="predicted"/>
<evidence type="ECO:0000313" key="3">
    <source>
        <dbReference type="Proteomes" id="UP001417504"/>
    </source>
</evidence>
<reference evidence="2 3" key="1">
    <citation type="submission" date="2024-01" db="EMBL/GenBank/DDBJ databases">
        <title>Genome assemblies of Stephania.</title>
        <authorList>
            <person name="Yang L."/>
        </authorList>
    </citation>
    <scope>NUCLEOTIDE SEQUENCE [LARGE SCALE GENOMIC DNA]</scope>
    <source>
        <strain evidence="2">QJT</strain>
        <tissue evidence="2">Leaf</tissue>
    </source>
</reference>
<sequence length="355" mass="40309">MEARLDRMETRMERIVEMVKRISAIEGSIKELRSKVRMMSSGLAQRYDERLLHYEITPTSTDDIKGEDLPDIEATELFPITDVPNPTPFPHARLSSPFSQTKPLTLPDPMLSSIILAIQQLSKGFQKLDMVREIDSPAMTENFQFDITYQIACRGCDGKFSTKMLKRSTHLEPRPPDLRFSVLDLCMNVVPHLISLIYVDLTPWPPPRSSSIKLQSKLDHRFVDLCNEIKHESKRRSNEIEGTNLLCLCTKGEFLASSSAKMMRNGLGLGFGEKSENRKRKGGNDGWMDGRDTSEAEREFGDDGSSDGESDEERPVPLPLSLEEHRPWIEQSSHLLSLSLSQQPILNRTADCRNF</sequence>
<dbReference type="Proteomes" id="UP001417504">
    <property type="component" value="Unassembled WGS sequence"/>
</dbReference>
<organism evidence="2 3">
    <name type="scientific">Stephania japonica</name>
    <dbReference type="NCBI Taxonomy" id="461633"/>
    <lineage>
        <taxon>Eukaryota</taxon>
        <taxon>Viridiplantae</taxon>
        <taxon>Streptophyta</taxon>
        <taxon>Embryophyta</taxon>
        <taxon>Tracheophyta</taxon>
        <taxon>Spermatophyta</taxon>
        <taxon>Magnoliopsida</taxon>
        <taxon>Ranunculales</taxon>
        <taxon>Menispermaceae</taxon>
        <taxon>Menispermoideae</taxon>
        <taxon>Cissampelideae</taxon>
        <taxon>Stephania</taxon>
    </lineage>
</organism>
<protein>
    <submittedName>
        <fullName evidence="2">Uncharacterized protein</fullName>
    </submittedName>
</protein>
<gene>
    <name evidence="2" type="ORF">Sjap_000961</name>
</gene>